<accession>A0AAV0YR09</accession>
<sequence length="116" mass="12937">MVLTTSGYDDGTIVEVIAFCTRDRDLLFGGKLVYGDEDCEEVHGLEGILSNALMDFAAEDGFSQVLASSSGFWDNIVGCLYMDCFRLFWSMKQDGKRQGSRLYLTVMTGFTGWDNN</sequence>
<dbReference type="EMBL" id="OX451736">
    <property type="protein sequence ID" value="CAI8588314.1"/>
    <property type="molecule type" value="Genomic_DNA"/>
</dbReference>
<reference evidence="1 2" key="1">
    <citation type="submission" date="2023-01" db="EMBL/GenBank/DDBJ databases">
        <authorList>
            <person name="Kreplak J."/>
        </authorList>
    </citation>
    <scope>NUCLEOTIDE SEQUENCE [LARGE SCALE GENOMIC DNA]</scope>
</reference>
<organism evidence="1 2">
    <name type="scientific">Vicia faba</name>
    <name type="common">Broad bean</name>
    <name type="synonym">Faba vulgaris</name>
    <dbReference type="NCBI Taxonomy" id="3906"/>
    <lineage>
        <taxon>Eukaryota</taxon>
        <taxon>Viridiplantae</taxon>
        <taxon>Streptophyta</taxon>
        <taxon>Embryophyta</taxon>
        <taxon>Tracheophyta</taxon>
        <taxon>Spermatophyta</taxon>
        <taxon>Magnoliopsida</taxon>
        <taxon>eudicotyledons</taxon>
        <taxon>Gunneridae</taxon>
        <taxon>Pentapetalae</taxon>
        <taxon>rosids</taxon>
        <taxon>fabids</taxon>
        <taxon>Fabales</taxon>
        <taxon>Fabaceae</taxon>
        <taxon>Papilionoideae</taxon>
        <taxon>50 kb inversion clade</taxon>
        <taxon>NPAAA clade</taxon>
        <taxon>Hologalegina</taxon>
        <taxon>IRL clade</taxon>
        <taxon>Fabeae</taxon>
        <taxon>Vicia</taxon>
    </lineage>
</organism>
<evidence type="ECO:0000313" key="1">
    <source>
        <dbReference type="EMBL" id="CAI8588314.1"/>
    </source>
</evidence>
<dbReference type="Proteomes" id="UP001157006">
    <property type="component" value="Chromosome 1L"/>
</dbReference>
<protein>
    <submittedName>
        <fullName evidence="1">Uncharacterized protein</fullName>
    </submittedName>
</protein>
<keyword evidence="2" id="KW-1185">Reference proteome</keyword>
<name>A0AAV0YR09_VICFA</name>
<dbReference type="AlphaFoldDB" id="A0AAV0YR09"/>
<evidence type="ECO:0000313" key="2">
    <source>
        <dbReference type="Proteomes" id="UP001157006"/>
    </source>
</evidence>
<gene>
    <name evidence="1" type="ORF">VFH_I341680</name>
</gene>
<proteinExistence type="predicted"/>